<dbReference type="PANTHER" id="PTHR12475">
    <property type="match status" value="1"/>
</dbReference>
<dbReference type="AlphaFoldDB" id="A0A6G0XVW9"/>
<reference evidence="1 2" key="1">
    <citation type="submission" date="2019-07" db="EMBL/GenBank/DDBJ databases">
        <title>Genomics analysis of Aphanomyces spp. identifies a new class of oomycete effector associated with host adaptation.</title>
        <authorList>
            <person name="Gaulin E."/>
        </authorList>
    </citation>
    <scope>NUCLEOTIDE SEQUENCE [LARGE SCALE GENOMIC DNA]</scope>
    <source>
        <strain evidence="1 2">ATCC 201684</strain>
    </source>
</reference>
<dbReference type="Gene3D" id="3.10.129.10">
    <property type="entry name" value="Hotdog Thioesterase"/>
    <property type="match status" value="1"/>
</dbReference>
<dbReference type="InterPro" id="IPR029069">
    <property type="entry name" value="HotDog_dom_sf"/>
</dbReference>
<sequence>MARAAWNITSSMVTRAMSPNKAKFAGVGINKPHVWKTHVGFLDVDLNAHLNNAAYLYNMELARWHLSGLSGLMGVMLSKKWGFLVGSQSIRYRHAVAPFKNYEIHSEIVHYDDTWFFFCHRFVCPKTGKLYAEGLTRSMVKDSNRKTISFEEVCDEMGLAPPQIKQTPDIVTAFLEWDAATKTSVAEWKPEEHIDHATPAWLGSVNLPKHDSA</sequence>
<comment type="caution">
    <text evidence="1">The sequence shown here is derived from an EMBL/GenBank/DDBJ whole genome shotgun (WGS) entry which is preliminary data.</text>
</comment>
<dbReference type="VEuPathDB" id="FungiDB:AeMF1_004493"/>
<evidence type="ECO:0000313" key="1">
    <source>
        <dbReference type="EMBL" id="KAF0744842.1"/>
    </source>
</evidence>
<proteinExistence type="predicted"/>
<evidence type="ECO:0000313" key="2">
    <source>
        <dbReference type="Proteomes" id="UP000481153"/>
    </source>
</evidence>
<keyword evidence="2" id="KW-1185">Reference proteome</keyword>
<gene>
    <name evidence="1" type="ORF">Ae201684_000748</name>
</gene>
<dbReference type="InterPro" id="IPR051490">
    <property type="entry name" value="THEM6_lcsJ_thioesterase"/>
</dbReference>
<accession>A0A6G0XVW9</accession>
<dbReference type="EMBL" id="VJMJ01000008">
    <property type="protein sequence ID" value="KAF0744842.1"/>
    <property type="molecule type" value="Genomic_DNA"/>
</dbReference>
<dbReference type="Proteomes" id="UP000481153">
    <property type="component" value="Unassembled WGS sequence"/>
</dbReference>
<protein>
    <recommendedName>
        <fullName evidence="3">Thioesterase domain-containing protein</fullName>
    </recommendedName>
</protein>
<organism evidence="1 2">
    <name type="scientific">Aphanomyces euteiches</name>
    <dbReference type="NCBI Taxonomy" id="100861"/>
    <lineage>
        <taxon>Eukaryota</taxon>
        <taxon>Sar</taxon>
        <taxon>Stramenopiles</taxon>
        <taxon>Oomycota</taxon>
        <taxon>Saprolegniomycetes</taxon>
        <taxon>Saprolegniales</taxon>
        <taxon>Verrucalvaceae</taxon>
        <taxon>Aphanomyces</taxon>
    </lineage>
</organism>
<dbReference type="PANTHER" id="PTHR12475:SF4">
    <property type="entry name" value="PROTEIN THEM6"/>
    <property type="match status" value="1"/>
</dbReference>
<dbReference type="CDD" id="cd00586">
    <property type="entry name" value="4HBT"/>
    <property type="match status" value="1"/>
</dbReference>
<dbReference type="SUPFAM" id="SSF54637">
    <property type="entry name" value="Thioesterase/thiol ester dehydrase-isomerase"/>
    <property type="match status" value="1"/>
</dbReference>
<dbReference type="Pfam" id="PF13279">
    <property type="entry name" value="4HBT_2"/>
    <property type="match status" value="1"/>
</dbReference>
<name>A0A6G0XVW9_9STRA</name>
<evidence type="ECO:0008006" key="3">
    <source>
        <dbReference type="Google" id="ProtNLM"/>
    </source>
</evidence>